<comment type="subcellular location">
    <subcellularLocation>
        <location evidence="1 4">Cell outer membrane</location>
    </subcellularLocation>
</comment>
<evidence type="ECO:0000313" key="9">
    <source>
        <dbReference type="EMBL" id="PZQ61940.1"/>
    </source>
</evidence>
<evidence type="ECO:0000313" key="10">
    <source>
        <dbReference type="Proteomes" id="UP000249229"/>
    </source>
</evidence>
<dbReference type="GO" id="GO:0009279">
    <property type="term" value="C:cell outer membrane"/>
    <property type="evidence" value="ECO:0007669"/>
    <property type="project" value="UniProtKB-SubCell"/>
</dbReference>
<dbReference type="SUPFAM" id="SSF56935">
    <property type="entry name" value="Porins"/>
    <property type="match status" value="1"/>
</dbReference>
<reference evidence="9 10" key="1">
    <citation type="submission" date="2017-08" db="EMBL/GenBank/DDBJ databases">
        <title>Infants hospitalized years apart are colonized by the same room-sourced microbial strains.</title>
        <authorList>
            <person name="Brooks B."/>
            <person name="Olm M.R."/>
            <person name="Firek B.A."/>
            <person name="Baker R."/>
            <person name="Thomas B.C."/>
            <person name="Morowitz M.J."/>
            <person name="Banfield J.F."/>
        </authorList>
    </citation>
    <scope>NUCLEOTIDE SEQUENCE [LARGE SCALE GENOMIC DNA]</scope>
    <source>
        <strain evidence="9">S2_005_001_R1_22</strain>
    </source>
</reference>
<proteinExistence type="inferred from homology"/>
<feature type="domain" description="TonB-dependent receptor plug" evidence="8">
    <location>
        <begin position="75"/>
        <end position="167"/>
    </location>
</feature>
<organism evidence="9 10">
    <name type="scientific">Sphingomonas taxi</name>
    <dbReference type="NCBI Taxonomy" id="1549858"/>
    <lineage>
        <taxon>Bacteria</taxon>
        <taxon>Pseudomonadati</taxon>
        <taxon>Pseudomonadota</taxon>
        <taxon>Alphaproteobacteria</taxon>
        <taxon>Sphingomonadales</taxon>
        <taxon>Sphingomonadaceae</taxon>
        <taxon>Sphingomonas</taxon>
    </lineage>
</organism>
<dbReference type="InterPro" id="IPR037066">
    <property type="entry name" value="Plug_dom_sf"/>
</dbReference>
<feature type="compositionally biased region" description="Low complexity" evidence="5">
    <location>
        <begin position="25"/>
        <end position="47"/>
    </location>
</feature>
<keyword evidence="3" id="KW-0998">Cell outer membrane</keyword>
<name>A0A2W5RF47_9SPHN</name>
<dbReference type="Pfam" id="PF00593">
    <property type="entry name" value="TonB_dep_Rec_b-barrel"/>
    <property type="match status" value="1"/>
</dbReference>
<evidence type="ECO:0000256" key="3">
    <source>
        <dbReference type="ARBA" id="ARBA00023237"/>
    </source>
</evidence>
<comment type="caution">
    <text evidence="9">The sequence shown here is derived from an EMBL/GenBank/DDBJ whole genome shotgun (WGS) entry which is preliminary data.</text>
</comment>
<dbReference type="Proteomes" id="UP000249229">
    <property type="component" value="Unassembled WGS sequence"/>
</dbReference>
<evidence type="ECO:0000256" key="1">
    <source>
        <dbReference type="ARBA" id="ARBA00004442"/>
    </source>
</evidence>
<dbReference type="PANTHER" id="PTHR40980">
    <property type="entry name" value="PLUG DOMAIN-CONTAINING PROTEIN"/>
    <property type="match status" value="1"/>
</dbReference>
<evidence type="ECO:0000259" key="7">
    <source>
        <dbReference type="Pfam" id="PF00593"/>
    </source>
</evidence>
<dbReference type="PANTHER" id="PTHR40980:SF3">
    <property type="entry name" value="TONB-DEPENDENT RECEPTOR-LIKE BETA-BARREL DOMAIN-CONTAINING PROTEIN"/>
    <property type="match status" value="1"/>
</dbReference>
<evidence type="ECO:0000256" key="5">
    <source>
        <dbReference type="SAM" id="MobiDB-lite"/>
    </source>
</evidence>
<feature type="domain" description="TonB-dependent receptor-like beta-barrel" evidence="7">
    <location>
        <begin position="470"/>
        <end position="935"/>
    </location>
</feature>
<dbReference type="AlphaFoldDB" id="A0A2W5RF47"/>
<feature type="signal peptide" evidence="6">
    <location>
        <begin position="1"/>
        <end position="24"/>
    </location>
</feature>
<sequence>MAFKTAFLLSVSAASLLTAGSARAQTDPLAPGTAAQQAQPAPGGSTAEDSAAQNDVDDVVVTGVRASIVGALNVKRESVQIVDSIVAEDVGKLPDNNVVEALQRVTGVQVTNRGAGEVGALSIRGLTDPLTTMNGRIIFTSSGQSFALQDIPANLVKRIDVYKTRAADQIETGLAGQIDVFTRRPFDFDGFAISGVARGIYNEQADTFNPNVSGLISNRWETGIGDVGILVNGSYARTKFRDMSVAAGALVPFAANGAPGSGAANLCNPSNPSGWTALERIFPTDCRAPVPGTTNLAQLWQQGTDTGLPTAAGSTLSINGANVPYYLARDAVFSADTHGERERPAVNAALQWSPNSSSTYTAEFFWSGFRQTTYNSLMFSFVDWWGSLGANPASTITLYPDTNLIKTRTVGDVFGFNSGDLTKSQTDSFVYALNGKWDVGSGKIVADAAYQTSKFKSDFRAMRLNRVASRIDVDFNAGGGIPSYNFSDNALLLDPSQWTVGEFYDNSNRSEGSAFTATVDADQAWDEGFFRKVKAGLRYDRRTAADSVRTQDAGVLGVNFSTLSEELRYTNSGFFDGQASVPTSWINANGYYIYENADDIRRLYQRVKPGFQTSDQFALTRVFDIDETTMSAYIQADAEIAIFGRPLQIQGGVRYVDVDTNLRFIDRYNNGAQSRASQTTSKLLPAVTVRFDITNRLRARFNYGETLRRPAFSDLNPNYNLTGDLTNVGYGSGSSGNLGLRPTQSKNYDLGLEWYFDRDSAIYATLFRREIDGLVVPARSLVTVTGTGLNTTSFLVNRPENASDGVLKGAELGLVYFPHYLPSLLNGLGVQASATILDSTQNIPQFNATGQIVGQLRSSFFGVSDFSYNATLAYDRGPIGARLSYIYRKEFAARNEAALFANPLGVWRRPERSLDFQLTAKLTEDLGLTFDAVNLTKSKQQEYYRFDDAGNQDQFNLGTLLLARTFAIGVRYTFD</sequence>
<keyword evidence="6" id="KW-0732">Signal</keyword>
<comment type="similarity">
    <text evidence="4">Belongs to the TonB-dependent receptor family.</text>
</comment>
<evidence type="ECO:0000256" key="4">
    <source>
        <dbReference type="RuleBase" id="RU003357"/>
    </source>
</evidence>
<evidence type="ECO:0000256" key="6">
    <source>
        <dbReference type="SAM" id="SignalP"/>
    </source>
</evidence>
<dbReference type="Pfam" id="PF07715">
    <property type="entry name" value="Plug"/>
    <property type="match status" value="1"/>
</dbReference>
<feature type="chain" id="PRO_5016008087" evidence="6">
    <location>
        <begin position="25"/>
        <end position="975"/>
    </location>
</feature>
<evidence type="ECO:0000256" key="2">
    <source>
        <dbReference type="ARBA" id="ARBA00023136"/>
    </source>
</evidence>
<dbReference type="InterPro" id="IPR000531">
    <property type="entry name" value="Beta-barrel_TonB"/>
</dbReference>
<protein>
    <submittedName>
        <fullName evidence="9">TonB-dependent receptor</fullName>
    </submittedName>
</protein>
<feature type="region of interest" description="Disordered" evidence="5">
    <location>
        <begin position="25"/>
        <end position="53"/>
    </location>
</feature>
<accession>A0A2W5RF47</accession>
<dbReference type="InterPro" id="IPR036942">
    <property type="entry name" value="Beta-barrel_TonB_sf"/>
</dbReference>
<keyword evidence="2 4" id="KW-0472">Membrane</keyword>
<keyword evidence="9" id="KW-0675">Receptor</keyword>
<dbReference type="EMBL" id="QFQI01000002">
    <property type="protein sequence ID" value="PZQ61940.1"/>
    <property type="molecule type" value="Genomic_DNA"/>
</dbReference>
<dbReference type="NCBIfam" id="TIGR01782">
    <property type="entry name" value="TonB-Xanth-Caul"/>
    <property type="match status" value="1"/>
</dbReference>
<gene>
    <name evidence="9" type="ORF">DI544_04840</name>
</gene>
<dbReference type="Gene3D" id="2.170.130.10">
    <property type="entry name" value="TonB-dependent receptor, plug domain"/>
    <property type="match status" value="1"/>
</dbReference>
<evidence type="ECO:0000259" key="8">
    <source>
        <dbReference type="Pfam" id="PF07715"/>
    </source>
</evidence>
<dbReference type="InterPro" id="IPR012910">
    <property type="entry name" value="Plug_dom"/>
</dbReference>
<dbReference type="Gene3D" id="2.40.170.20">
    <property type="entry name" value="TonB-dependent receptor, beta-barrel domain"/>
    <property type="match status" value="1"/>
</dbReference>
<keyword evidence="4" id="KW-0798">TonB box</keyword>
<dbReference type="InterPro" id="IPR010104">
    <property type="entry name" value="TonB_rcpt_bac"/>
</dbReference>